<evidence type="ECO:0000256" key="8">
    <source>
        <dbReference type="ARBA" id="ARBA00022777"/>
    </source>
</evidence>
<dbReference type="PANTHER" id="PTHR47974">
    <property type="entry name" value="OS07G0415500 PROTEIN"/>
    <property type="match status" value="1"/>
</dbReference>
<keyword evidence="9 17" id="KW-0067">ATP-binding</keyword>
<feature type="domain" description="Bulb-type lectin" evidence="21">
    <location>
        <begin position="48"/>
        <end position="177"/>
    </location>
</feature>
<dbReference type="STRING" id="4565.A0A3B6RPD1"/>
<evidence type="ECO:0000256" key="13">
    <source>
        <dbReference type="ARBA" id="ARBA00023170"/>
    </source>
</evidence>
<evidence type="ECO:0000313" key="23">
    <source>
        <dbReference type="EnsemblPlants" id="TraesCS7A02G431200.1.cds1"/>
    </source>
</evidence>
<dbReference type="OMA" id="SSIQYWS"/>
<protein>
    <recommendedName>
        <fullName evidence="17">Receptor-like serine/threonine-protein kinase</fullName>
        <ecNumber evidence="17">2.7.11.1</ecNumber>
    </recommendedName>
</protein>
<feature type="binding site" evidence="18">
    <location>
        <position position="560"/>
    </location>
    <ligand>
        <name>ATP</name>
        <dbReference type="ChEBI" id="CHEBI:30616"/>
    </ligand>
</feature>
<evidence type="ECO:0000256" key="5">
    <source>
        <dbReference type="ARBA" id="ARBA00022692"/>
    </source>
</evidence>
<dbReference type="PROSITE" id="PS00107">
    <property type="entry name" value="PROTEIN_KINASE_ATP"/>
    <property type="match status" value="1"/>
</dbReference>
<accession>A0A3B6RPD1</accession>
<evidence type="ECO:0000256" key="19">
    <source>
        <dbReference type="SAM" id="Phobius"/>
    </source>
</evidence>
<dbReference type="EnsemblPlants" id="TraesCS7A02G431200.1">
    <property type="protein sequence ID" value="TraesCS7A02G431200.1.cds1"/>
    <property type="gene ID" value="TraesCS7A02G431200"/>
</dbReference>
<dbReference type="PROSITE" id="PS50011">
    <property type="entry name" value="PROTEIN_KINASE_DOM"/>
    <property type="match status" value="1"/>
</dbReference>
<evidence type="ECO:0000256" key="7">
    <source>
        <dbReference type="ARBA" id="ARBA00022741"/>
    </source>
</evidence>
<feature type="domain" description="Protein kinase" evidence="20">
    <location>
        <begin position="532"/>
        <end position="807"/>
    </location>
</feature>
<keyword evidence="8 17" id="KW-0418">Kinase</keyword>
<evidence type="ECO:0000256" key="6">
    <source>
        <dbReference type="ARBA" id="ARBA00022729"/>
    </source>
</evidence>
<evidence type="ECO:0000256" key="17">
    <source>
        <dbReference type="PIRNR" id="PIRNR000641"/>
    </source>
</evidence>
<dbReference type="GO" id="GO:0016020">
    <property type="term" value="C:membrane"/>
    <property type="evidence" value="ECO:0007669"/>
    <property type="project" value="UniProtKB-SubCell"/>
</dbReference>
<comment type="similarity">
    <text evidence="17">Belongs to the protein kinase superfamily. Ser/Thr protein kinase family.</text>
</comment>
<dbReference type="InterPro" id="IPR036426">
    <property type="entry name" value="Bulb-type_lectin_dom_sf"/>
</dbReference>
<dbReference type="PaxDb" id="4565-Traes_7AL_43E61D0AB.1"/>
<dbReference type="GO" id="GO:0004674">
    <property type="term" value="F:protein serine/threonine kinase activity"/>
    <property type="evidence" value="ECO:0007669"/>
    <property type="project" value="UniProtKB-KW"/>
</dbReference>
<evidence type="ECO:0000256" key="11">
    <source>
        <dbReference type="ARBA" id="ARBA00023136"/>
    </source>
</evidence>
<reference evidence="23" key="1">
    <citation type="submission" date="2018-08" db="EMBL/GenBank/DDBJ databases">
        <authorList>
            <person name="Rossello M."/>
        </authorList>
    </citation>
    <scope>NUCLEOTIDE SEQUENCE [LARGE SCALE GENOMIC DNA]</scope>
    <source>
        <strain evidence="23">cv. Chinese Spring</strain>
    </source>
</reference>
<keyword evidence="7 17" id="KW-0547">Nucleotide-binding</keyword>
<dbReference type="Gramene" id="TraesCS7A02G431200.1">
    <property type="protein sequence ID" value="TraesCS7A02G431200.1.cds1"/>
    <property type="gene ID" value="TraesCS7A02G431200"/>
</dbReference>
<dbReference type="OrthoDB" id="643280at2759"/>
<keyword evidence="6" id="KW-0732">Signal</keyword>
<keyword evidence="5 19" id="KW-0812">Transmembrane</keyword>
<keyword evidence="14" id="KW-0325">Glycoprotein</keyword>
<comment type="catalytic activity">
    <reaction evidence="16 17">
        <text>L-seryl-[protein] + ATP = O-phospho-L-seryl-[protein] + ADP + H(+)</text>
        <dbReference type="Rhea" id="RHEA:17989"/>
        <dbReference type="Rhea" id="RHEA-COMP:9863"/>
        <dbReference type="Rhea" id="RHEA-COMP:11604"/>
        <dbReference type="ChEBI" id="CHEBI:15378"/>
        <dbReference type="ChEBI" id="CHEBI:29999"/>
        <dbReference type="ChEBI" id="CHEBI:30616"/>
        <dbReference type="ChEBI" id="CHEBI:83421"/>
        <dbReference type="ChEBI" id="CHEBI:456216"/>
        <dbReference type="EC" id="2.7.11.1"/>
    </reaction>
</comment>
<dbReference type="SUPFAM" id="SSF56112">
    <property type="entry name" value="Protein kinase-like (PK-like)"/>
    <property type="match status" value="1"/>
</dbReference>
<keyword evidence="24" id="KW-1185">Reference proteome</keyword>
<dbReference type="InterPro" id="IPR024171">
    <property type="entry name" value="SRK-like_kinase"/>
</dbReference>
<dbReference type="PROSITE" id="PS50948">
    <property type="entry name" value="PAN"/>
    <property type="match status" value="1"/>
</dbReference>
<dbReference type="FunFam" id="1.10.510.10:FF:000227">
    <property type="entry name" value="Serine/threonine-protein kinase"/>
    <property type="match status" value="1"/>
</dbReference>
<dbReference type="AlphaFoldDB" id="A0A3B6RPD1"/>
<dbReference type="FunFam" id="2.90.10.10:FF:000002">
    <property type="entry name" value="Serine/threonine-protein kinase"/>
    <property type="match status" value="1"/>
</dbReference>
<gene>
    <name evidence="23" type="primary">LOC123153599</name>
</gene>
<organism evidence="23">
    <name type="scientific">Triticum aestivum</name>
    <name type="common">Wheat</name>
    <dbReference type="NCBI Taxonomy" id="4565"/>
    <lineage>
        <taxon>Eukaryota</taxon>
        <taxon>Viridiplantae</taxon>
        <taxon>Streptophyta</taxon>
        <taxon>Embryophyta</taxon>
        <taxon>Tracheophyta</taxon>
        <taxon>Spermatophyta</taxon>
        <taxon>Magnoliopsida</taxon>
        <taxon>Liliopsida</taxon>
        <taxon>Poales</taxon>
        <taxon>Poaceae</taxon>
        <taxon>BOP clade</taxon>
        <taxon>Pooideae</taxon>
        <taxon>Triticodae</taxon>
        <taxon>Triticeae</taxon>
        <taxon>Triticinae</taxon>
        <taxon>Triticum</taxon>
    </lineage>
</organism>
<evidence type="ECO:0000256" key="2">
    <source>
        <dbReference type="ARBA" id="ARBA00022527"/>
    </source>
</evidence>
<dbReference type="InterPro" id="IPR011009">
    <property type="entry name" value="Kinase-like_dom_sf"/>
</dbReference>
<dbReference type="Gramene" id="TraesWEE_scaffold_019519_01G000900.1">
    <property type="protein sequence ID" value="TraesWEE_scaffold_019519_01G000900.1"/>
    <property type="gene ID" value="TraesWEE_scaffold_019519_01G000900"/>
</dbReference>
<sequence>MTRQLRVEHLYLQYLHLQVCHPLHFIMHLLIDFILLLFLCTQANSAAIDTILAGQALTVNDKLVSENGRYALGFFNTSSSKPSQDTTNWYLGIWFKTVPKFTSAWVANRDTPIKSTTSLELTISQDGNLVILNRSTKSIIWSTQANITRNSTTAMLLSSGNLVLTDFSNSSEVLWQSFDHPTDTLFPGAKLGWDKVTGLNRRLVPWKNLNNPATGVYCYALDPSGLKQFMLTPLNSSIQYWSTGVWNGEYFPSIPEMKVSNPVFNTTFVINDQERYLTVNLVNKSMVTRNVMDVSGQRKAFIWLEDSQDWTMIYAQPKLQCDVFAICGSFTICNDNALPHCNCMEGFTITSPKDWELEDRTGGCSRNTPLDCISNKSTTHTTDKFYSVSCVEFPENAPKLEAAASAGECAQVCLSDCSCAAYSFNDGRCSIWHNELLNIRALECSGTSSSTGETLYLRVSAKDFHGVKNNRKGIVIGVATGTCVSALVLFALVVLVMIWRNKSTSSSHILNGVQGCNRIIAFRYTDLQHATTKFTDKLGAGSFGSVFKGYLNDSVAIAVKRLDGAYQGEKQFRAEVSSIGTVQHINLVKLVGFCCEGSKRLLVYEHMSNRSLDVNLFRNNSTILSWTIRYQIALGVARGLAYLHESCRDCIIHCDIKPENILLDDSLIPKVADFGMAKLLGREFSRVLTTTRGTSGYLAPEWISGIAITPKVDVYSYGMMLLEIISGKRNSWAPCTSSGNLGVYFPVHAAQKLLEGDVGSLVDHKLHGDVNLDEVELACKVACWCIQDEELDRPTMERVLQILEGLVKITMPPIPRLLQAIA</sequence>
<evidence type="ECO:0000256" key="14">
    <source>
        <dbReference type="ARBA" id="ARBA00023180"/>
    </source>
</evidence>
<dbReference type="Gramene" id="TraesCLE_scaffold_006376_01G000100.1">
    <property type="protein sequence ID" value="TraesCLE_scaffold_006376_01G000100.1"/>
    <property type="gene ID" value="TraesCLE_scaffold_006376_01G000100"/>
</dbReference>
<dbReference type="GO" id="GO:0106310">
    <property type="term" value="F:protein serine kinase activity"/>
    <property type="evidence" value="ECO:0007669"/>
    <property type="project" value="RHEA"/>
</dbReference>
<dbReference type="PROSITE" id="PS00108">
    <property type="entry name" value="PROTEIN_KINASE_ST"/>
    <property type="match status" value="1"/>
</dbReference>
<dbReference type="Pfam" id="PF08276">
    <property type="entry name" value="PAN_2"/>
    <property type="match status" value="1"/>
</dbReference>
<keyword evidence="11 19" id="KW-0472">Membrane</keyword>
<evidence type="ECO:0000256" key="9">
    <source>
        <dbReference type="ARBA" id="ARBA00022840"/>
    </source>
</evidence>
<evidence type="ECO:0000259" key="20">
    <source>
        <dbReference type="PROSITE" id="PS50011"/>
    </source>
</evidence>
<dbReference type="GO" id="GO:0005524">
    <property type="term" value="F:ATP binding"/>
    <property type="evidence" value="ECO:0007669"/>
    <property type="project" value="UniProtKB-UniRule"/>
</dbReference>
<dbReference type="InterPro" id="IPR008271">
    <property type="entry name" value="Ser/Thr_kinase_AS"/>
</dbReference>
<dbReference type="PROSITE" id="PS50927">
    <property type="entry name" value="BULB_LECTIN"/>
    <property type="match status" value="1"/>
</dbReference>
<comment type="subcellular location">
    <subcellularLocation>
        <location evidence="1">Membrane</location>
        <topology evidence="1">Single-pass type I membrane protein</topology>
    </subcellularLocation>
</comment>
<feature type="domain" description="Apple" evidence="22">
    <location>
        <begin position="372"/>
        <end position="460"/>
    </location>
</feature>
<dbReference type="Gene3D" id="3.30.200.20">
    <property type="entry name" value="Phosphorylase Kinase, domain 1"/>
    <property type="match status" value="1"/>
</dbReference>
<dbReference type="Gene3D" id="2.90.10.10">
    <property type="entry name" value="Bulb-type lectin domain"/>
    <property type="match status" value="1"/>
</dbReference>
<dbReference type="InterPro" id="IPR017441">
    <property type="entry name" value="Protein_kinase_ATP_BS"/>
</dbReference>
<dbReference type="CDD" id="cd14066">
    <property type="entry name" value="STKc_IRAK"/>
    <property type="match status" value="1"/>
</dbReference>
<dbReference type="InterPro" id="IPR001480">
    <property type="entry name" value="Bulb-type_lectin_dom"/>
</dbReference>
<proteinExistence type="inferred from homology"/>
<dbReference type="PANTHER" id="PTHR47974:SF19">
    <property type="entry name" value="RECEPTOR-LIKE SERINE_THREONINE-PROTEIN KINASE"/>
    <property type="match status" value="1"/>
</dbReference>
<dbReference type="InterPro" id="IPR000719">
    <property type="entry name" value="Prot_kinase_dom"/>
</dbReference>
<evidence type="ECO:0000256" key="12">
    <source>
        <dbReference type="ARBA" id="ARBA00023157"/>
    </source>
</evidence>
<comment type="catalytic activity">
    <reaction evidence="15 17">
        <text>L-threonyl-[protein] + ATP = O-phospho-L-threonyl-[protein] + ADP + H(+)</text>
        <dbReference type="Rhea" id="RHEA:46608"/>
        <dbReference type="Rhea" id="RHEA-COMP:11060"/>
        <dbReference type="Rhea" id="RHEA-COMP:11605"/>
        <dbReference type="ChEBI" id="CHEBI:15378"/>
        <dbReference type="ChEBI" id="CHEBI:30013"/>
        <dbReference type="ChEBI" id="CHEBI:30616"/>
        <dbReference type="ChEBI" id="CHEBI:61977"/>
        <dbReference type="ChEBI" id="CHEBI:456216"/>
        <dbReference type="EC" id="2.7.11.1"/>
    </reaction>
</comment>
<dbReference type="GeneID" id="123153599"/>
<evidence type="ECO:0000259" key="21">
    <source>
        <dbReference type="PROSITE" id="PS50927"/>
    </source>
</evidence>
<dbReference type="SMR" id="A0A3B6RPD1"/>
<dbReference type="SMART" id="SM00220">
    <property type="entry name" value="S_TKc"/>
    <property type="match status" value="1"/>
</dbReference>
<dbReference type="CDD" id="cd00028">
    <property type="entry name" value="B_lectin"/>
    <property type="match status" value="1"/>
</dbReference>
<keyword evidence="10 19" id="KW-1133">Transmembrane helix</keyword>
<dbReference type="InterPro" id="IPR000858">
    <property type="entry name" value="S_locus_glycoprot_dom"/>
</dbReference>
<dbReference type="InterPro" id="IPR003609">
    <property type="entry name" value="Pan_app"/>
</dbReference>
<dbReference type="SMART" id="SM00108">
    <property type="entry name" value="B_lectin"/>
    <property type="match status" value="1"/>
</dbReference>
<evidence type="ECO:0000256" key="18">
    <source>
        <dbReference type="PROSITE-ProRule" id="PRU10141"/>
    </source>
</evidence>
<dbReference type="RefSeq" id="XP_044428579.1">
    <property type="nucleotide sequence ID" value="XM_044572644.1"/>
</dbReference>
<keyword evidence="13" id="KW-0675">Receptor</keyword>
<dbReference type="GO" id="GO:0051707">
    <property type="term" value="P:response to other organism"/>
    <property type="evidence" value="ECO:0007669"/>
    <property type="project" value="UniProtKB-ARBA"/>
</dbReference>
<name>A0A3B6RPD1_WHEAT</name>
<dbReference type="Pfam" id="PF00954">
    <property type="entry name" value="S_locus_glycop"/>
    <property type="match status" value="1"/>
</dbReference>
<evidence type="ECO:0000256" key="1">
    <source>
        <dbReference type="ARBA" id="ARBA00004479"/>
    </source>
</evidence>
<dbReference type="EC" id="2.7.11.1" evidence="17"/>
<dbReference type="PIRSF" id="PIRSF000641">
    <property type="entry name" value="SRK"/>
    <property type="match status" value="1"/>
</dbReference>
<evidence type="ECO:0000259" key="22">
    <source>
        <dbReference type="PROSITE" id="PS50948"/>
    </source>
</evidence>
<keyword evidence="3" id="KW-0245">EGF-like domain</keyword>
<dbReference type="FunFam" id="3.30.200.20:FF:000250">
    <property type="entry name" value="Serine/threonine-protein kinase"/>
    <property type="match status" value="1"/>
</dbReference>
<dbReference type="GO" id="GO:0048544">
    <property type="term" value="P:recognition of pollen"/>
    <property type="evidence" value="ECO:0007669"/>
    <property type="project" value="InterPro"/>
</dbReference>
<evidence type="ECO:0000256" key="10">
    <source>
        <dbReference type="ARBA" id="ARBA00022989"/>
    </source>
</evidence>
<evidence type="ECO:0000256" key="16">
    <source>
        <dbReference type="ARBA" id="ARBA00048679"/>
    </source>
</evidence>
<evidence type="ECO:0000313" key="24">
    <source>
        <dbReference type="Proteomes" id="UP000019116"/>
    </source>
</evidence>
<dbReference type="Gene3D" id="1.10.510.10">
    <property type="entry name" value="Transferase(Phosphotransferase) domain 1"/>
    <property type="match status" value="1"/>
</dbReference>
<feature type="transmembrane region" description="Helical" evidence="19">
    <location>
        <begin position="474"/>
        <end position="499"/>
    </location>
</feature>
<keyword evidence="12" id="KW-1015">Disulfide bond</keyword>
<dbReference type="Pfam" id="PF01453">
    <property type="entry name" value="B_lectin"/>
    <property type="match status" value="1"/>
</dbReference>
<dbReference type="CDD" id="cd01098">
    <property type="entry name" value="PAN_AP_plant"/>
    <property type="match status" value="1"/>
</dbReference>
<dbReference type="Gramene" id="TraesCS7A03G1047600.1">
    <property type="protein sequence ID" value="TraesCS7A03G1047600.1.CDS1"/>
    <property type="gene ID" value="TraesCS7A03G1047600"/>
</dbReference>
<keyword evidence="4 17" id="KW-0808">Transferase</keyword>
<dbReference type="Gramene" id="TraesCAD_scaffold_034442_01G000600.1">
    <property type="protein sequence ID" value="TraesCAD_scaffold_034442_01G000600.1"/>
    <property type="gene ID" value="TraesCAD_scaffold_034442_01G000600"/>
</dbReference>
<evidence type="ECO:0000256" key="15">
    <source>
        <dbReference type="ARBA" id="ARBA00047899"/>
    </source>
</evidence>
<dbReference type="SMART" id="SM00473">
    <property type="entry name" value="PAN_AP"/>
    <property type="match status" value="1"/>
</dbReference>
<dbReference type="Pfam" id="PF00069">
    <property type="entry name" value="Pkinase"/>
    <property type="match status" value="1"/>
</dbReference>
<dbReference type="Proteomes" id="UP000019116">
    <property type="component" value="Chromosome 7A"/>
</dbReference>
<evidence type="ECO:0000256" key="4">
    <source>
        <dbReference type="ARBA" id="ARBA00022679"/>
    </source>
</evidence>
<dbReference type="SUPFAM" id="SSF51110">
    <property type="entry name" value="alpha-D-mannose-specific plant lectins"/>
    <property type="match status" value="1"/>
</dbReference>
<reference evidence="23" key="2">
    <citation type="submission" date="2018-10" db="UniProtKB">
        <authorList>
            <consortium name="EnsemblPlants"/>
        </authorList>
    </citation>
    <scope>IDENTIFICATION</scope>
</reference>
<keyword evidence="2 17" id="KW-0723">Serine/threonine-protein kinase</keyword>
<evidence type="ECO:0000256" key="3">
    <source>
        <dbReference type="ARBA" id="ARBA00022536"/>
    </source>
</evidence>